<evidence type="ECO:0000256" key="2">
    <source>
        <dbReference type="ARBA" id="ARBA00011738"/>
    </source>
</evidence>
<dbReference type="RefSeq" id="WP_189349336.1">
    <property type="nucleotide sequence ID" value="NZ_BMXK01000005.1"/>
</dbReference>
<keyword evidence="10" id="KW-1185">Reference proteome</keyword>
<name>A0ABQ3GHP9_9MICC</name>
<comment type="caution">
    <text evidence="9">The sequence shown here is derived from an EMBL/GenBank/DDBJ whole genome shotgun (WGS) entry which is preliminary data.</text>
</comment>
<comment type="catalytic activity">
    <reaction evidence="6">
        <text>an aromatic L-alpha-amino acid + 2-oxoglutarate = an aromatic oxo-acid + L-glutamate</text>
        <dbReference type="Rhea" id="RHEA:17533"/>
        <dbReference type="ChEBI" id="CHEBI:16810"/>
        <dbReference type="ChEBI" id="CHEBI:29985"/>
        <dbReference type="ChEBI" id="CHEBI:73309"/>
        <dbReference type="ChEBI" id="CHEBI:84824"/>
        <dbReference type="EC" id="2.6.1.57"/>
    </reaction>
</comment>
<keyword evidence="4 6" id="KW-0808">Transferase</keyword>
<evidence type="ECO:0000256" key="6">
    <source>
        <dbReference type="HAMAP-Rule" id="MF_01513"/>
    </source>
</evidence>
<dbReference type="PANTHER" id="PTHR43643:SF3">
    <property type="entry name" value="HISTIDINOL-PHOSPHATE AMINOTRANSFERASE"/>
    <property type="match status" value="1"/>
</dbReference>
<evidence type="ECO:0000256" key="7">
    <source>
        <dbReference type="SAM" id="MobiDB-lite"/>
    </source>
</evidence>
<dbReference type="EC" id="2.6.1.57" evidence="6"/>
<comment type="function">
    <text evidence="6">Aminotransferase that catalyzes the conversion of aromatic amino acids and 2-oxoglutarate into corresponding aromatic oxo acids and L-glutamate.</text>
</comment>
<evidence type="ECO:0000256" key="5">
    <source>
        <dbReference type="ARBA" id="ARBA00022898"/>
    </source>
</evidence>
<feature type="modified residue" description="N6-(pyridoxal phosphate)lysine" evidence="6">
    <location>
        <position position="255"/>
    </location>
</feature>
<reference evidence="10" key="1">
    <citation type="journal article" date="2019" name="Int. J. Syst. Evol. Microbiol.">
        <title>The Global Catalogue of Microorganisms (GCM) 10K type strain sequencing project: providing services to taxonomists for standard genome sequencing and annotation.</title>
        <authorList>
            <consortium name="The Broad Institute Genomics Platform"/>
            <consortium name="The Broad Institute Genome Sequencing Center for Infectious Disease"/>
            <person name="Wu L."/>
            <person name="Ma J."/>
        </authorList>
    </citation>
    <scope>NUCLEOTIDE SEQUENCE [LARGE SCALE GENOMIC DNA]</scope>
    <source>
        <strain evidence="10">KCTC 19466</strain>
    </source>
</reference>
<dbReference type="InterPro" id="IPR005861">
    <property type="entry name" value="HisP_aminotrans"/>
</dbReference>
<dbReference type="InterPro" id="IPR004839">
    <property type="entry name" value="Aminotransferase_I/II_large"/>
</dbReference>
<dbReference type="NCBIfam" id="NF002878">
    <property type="entry name" value="PRK03321.1"/>
    <property type="match status" value="1"/>
</dbReference>
<proteinExistence type="inferred from homology"/>
<keyword evidence="5 6" id="KW-0663">Pyridoxal phosphate</keyword>
<comment type="cofactor">
    <cofactor evidence="1 6">
        <name>pyridoxal 5'-phosphate</name>
        <dbReference type="ChEBI" id="CHEBI:597326"/>
    </cofactor>
</comment>
<dbReference type="InterPro" id="IPR015421">
    <property type="entry name" value="PyrdxlP-dep_Trfase_major"/>
</dbReference>
<keyword evidence="3 6" id="KW-0032">Aminotransferase</keyword>
<dbReference type="HAMAP" id="MF_01023">
    <property type="entry name" value="HisC_aminotrans_2"/>
    <property type="match status" value="1"/>
</dbReference>
<evidence type="ECO:0000256" key="4">
    <source>
        <dbReference type="ARBA" id="ARBA00022679"/>
    </source>
</evidence>
<evidence type="ECO:0000313" key="9">
    <source>
        <dbReference type="EMBL" id="GHD04950.1"/>
    </source>
</evidence>
<dbReference type="CDD" id="cd00609">
    <property type="entry name" value="AAT_like"/>
    <property type="match status" value="1"/>
</dbReference>
<evidence type="ECO:0000256" key="3">
    <source>
        <dbReference type="ARBA" id="ARBA00022576"/>
    </source>
</evidence>
<dbReference type="Pfam" id="PF00155">
    <property type="entry name" value="Aminotran_1_2"/>
    <property type="match status" value="1"/>
</dbReference>
<dbReference type="InterPro" id="IPR015424">
    <property type="entry name" value="PyrdxlP-dep_Trfase"/>
</dbReference>
<comment type="subunit">
    <text evidence="2 6">Homodimer.</text>
</comment>
<dbReference type="Gene3D" id="3.90.1150.10">
    <property type="entry name" value="Aspartate Aminotransferase, domain 1"/>
    <property type="match status" value="1"/>
</dbReference>
<dbReference type="InterPro" id="IPR015422">
    <property type="entry name" value="PyrdxlP-dep_Trfase_small"/>
</dbReference>
<comment type="similarity">
    <text evidence="6">Belongs to the class-II pyridoxal-phosphate-dependent aminotransferase family.</text>
</comment>
<dbReference type="GO" id="GO:0008483">
    <property type="term" value="F:transaminase activity"/>
    <property type="evidence" value="ECO:0007669"/>
    <property type="project" value="UniProtKB-KW"/>
</dbReference>
<dbReference type="InterPro" id="IPR024892">
    <property type="entry name" value="ArAT"/>
</dbReference>
<dbReference type="EMBL" id="BMXK01000005">
    <property type="protein sequence ID" value="GHD04950.1"/>
    <property type="molecule type" value="Genomic_DNA"/>
</dbReference>
<dbReference type="InterPro" id="IPR050106">
    <property type="entry name" value="HistidinolP_aminotransfase"/>
</dbReference>
<dbReference type="Proteomes" id="UP000642819">
    <property type="component" value="Unassembled WGS sequence"/>
</dbReference>
<dbReference type="HAMAP" id="MF_01513">
    <property type="entry name" value="Phe_aminotrans_2"/>
    <property type="match status" value="1"/>
</dbReference>
<protein>
    <recommendedName>
        <fullName evidence="6">Aromatic amino acid aminotransferase</fullName>
        <shortName evidence="6">ArAT</shortName>
        <ecNumber evidence="6">2.6.1.57</ecNumber>
    </recommendedName>
</protein>
<organism evidence="9 10">
    <name type="scientific">Zhihengliuella salsuginis</name>
    <dbReference type="NCBI Taxonomy" id="578222"/>
    <lineage>
        <taxon>Bacteria</taxon>
        <taxon>Bacillati</taxon>
        <taxon>Actinomycetota</taxon>
        <taxon>Actinomycetes</taxon>
        <taxon>Micrococcales</taxon>
        <taxon>Micrococcaceae</taxon>
        <taxon>Zhihengliuella</taxon>
    </lineage>
</organism>
<sequence length="395" mass="42702">MTQFSSAARADAGEQNPETATELQNTPLQANAVQPRPVLDRLPKYAAGKPPVSIEGLTPFKLSSNENPLPPVPAVLDAIREQIGIFRYPDPLSTALRGALSEHLDVPADDVVTGAGSLGALTQILNTFAGQNEDGVQDEVVYAWRSFEAYPIVVGTAGARAVEVPVLDDGRHDLDAMAAAVNERTTVVVLCTPNNPTGPILRTAEVEQFIASVPQNVLVVIDEAYTEFVRDDDAVNGIEMYRKYPNVAVLRTFSKAHGLANLRVGYSITRPQITAHLRVIATPFAVSTVAEQAAIASLKSEDAVTERVESLVQERNRVVAGLAEIGWEIPEPQGNFVWLKLGEKAVDFAEYAGTHALSVRAFADEGVRVSIGEPEANSRFLEICRNYPTKPRLSK</sequence>
<evidence type="ECO:0000256" key="1">
    <source>
        <dbReference type="ARBA" id="ARBA00001933"/>
    </source>
</evidence>
<dbReference type="PANTHER" id="PTHR43643">
    <property type="entry name" value="HISTIDINOL-PHOSPHATE AMINOTRANSFERASE 2"/>
    <property type="match status" value="1"/>
</dbReference>
<evidence type="ECO:0000259" key="8">
    <source>
        <dbReference type="Pfam" id="PF00155"/>
    </source>
</evidence>
<gene>
    <name evidence="6 9" type="primary">pat</name>
    <name evidence="9" type="ORF">GCM10008096_13050</name>
</gene>
<accession>A0ABQ3GHP9</accession>
<dbReference type="SUPFAM" id="SSF53383">
    <property type="entry name" value="PLP-dependent transferases"/>
    <property type="match status" value="1"/>
</dbReference>
<feature type="domain" description="Aminotransferase class I/classII large" evidence="8">
    <location>
        <begin position="60"/>
        <end position="375"/>
    </location>
</feature>
<feature type="region of interest" description="Disordered" evidence="7">
    <location>
        <begin position="1"/>
        <end position="35"/>
    </location>
</feature>
<feature type="compositionally biased region" description="Polar residues" evidence="7">
    <location>
        <begin position="16"/>
        <end position="32"/>
    </location>
</feature>
<dbReference type="Gene3D" id="3.40.640.10">
    <property type="entry name" value="Type I PLP-dependent aspartate aminotransferase-like (Major domain)"/>
    <property type="match status" value="1"/>
</dbReference>
<evidence type="ECO:0000313" key="10">
    <source>
        <dbReference type="Proteomes" id="UP000642819"/>
    </source>
</evidence>